<keyword evidence="3" id="KW-1185">Reference proteome</keyword>
<sequence>MAAPPPPPLTLRSRLLFKKWGPAWEDGFQPPLVGGKALGSQCRYPGSMAEERVTGLVPTCKASASTWCWKRGTSAWRPRQPPGPGPASASNPRPRERLASSAGLSVGELAPRAPAAPASVDPSLQDLAGTRGRAAGGALLDSSRQIQQLPLTLRGHCKGTSVCQADPRPDCCKAQRGDSSEDPELLPGDPPSQEGPIASLRAPPAHCPSPLMPWSLTPGPPCRTEALPAVLFDRPGGESSQCVHTEAVTAQRVAELRGRQAGPSRAPGSPSFLIRRSSRQSSPLPGVGAPRTSPTRPRVEWTSPDPDTAGIGPRGSSTLFSQLWPVRQSVAPGAEDRDSNRRLGKGTSLCLGPPDVHTQAKY</sequence>
<feature type="compositionally biased region" description="Basic and acidic residues" evidence="1">
    <location>
        <begin position="167"/>
        <end position="179"/>
    </location>
</feature>
<evidence type="ECO:0000313" key="3">
    <source>
        <dbReference type="Proteomes" id="UP001176941"/>
    </source>
</evidence>
<accession>A0ABN8XUB6</accession>
<feature type="region of interest" description="Disordered" evidence="1">
    <location>
        <begin position="255"/>
        <end position="362"/>
    </location>
</feature>
<feature type="region of interest" description="Disordered" evidence="1">
    <location>
        <begin position="73"/>
        <end position="129"/>
    </location>
</feature>
<proteinExistence type="predicted"/>
<protein>
    <submittedName>
        <fullName evidence="2">Uncharacterized protein</fullName>
    </submittedName>
</protein>
<evidence type="ECO:0000256" key="1">
    <source>
        <dbReference type="SAM" id="MobiDB-lite"/>
    </source>
</evidence>
<gene>
    <name evidence="2" type="ORF">MRATA1EN1_LOCUS1585</name>
</gene>
<reference evidence="2" key="1">
    <citation type="submission" date="2023-04" db="EMBL/GenBank/DDBJ databases">
        <authorList>
            <consortium name="ELIXIR-Norway"/>
        </authorList>
    </citation>
    <scope>NUCLEOTIDE SEQUENCE [LARGE SCALE GENOMIC DNA]</scope>
</reference>
<dbReference type="EMBL" id="OX459937">
    <property type="protein sequence ID" value="CAI9152623.1"/>
    <property type="molecule type" value="Genomic_DNA"/>
</dbReference>
<feature type="region of interest" description="Disordered" evidence="1">
    <location>
        <begin position="158"/>
        <end position="220"/>
    </location>
</feature>
<evidence type="ECO:0000313" key="2">
    <source>
        <dbReference type="EMBL" id="CAI9152623.1"/>
    </source>
</evidence>
<organism evidence="2 3">
    <name type="scientific">Rangifer tarandus platyrhynchus</name>
    <name type="common">Svalbard reindeer</name>
    <dbReference type="NCBI Taxonomy" id="3082113"/>
    <lineage>
        <taxon>Eukaryota</taxon>
        <taxon>Metazoa</taxon>
        <taxon>Chordata</taxon>
        <taxon>Craniata</taxon>
        <taxon>Vertebrata</taxon>
        <taxon>Euteleostomi</taxon>
        <taxon>Mammalia</taxon>
        <taxon>Eutheria</taxon>
        <taxon>Laurasiatheria</taxon>
        <taxon>Artiodactyla</taxon>
        <taxon>Ruminantia</taxon>
        <taxon>Pecora</taxon>
        <taxon>Cervidae</taxon>
        <taxon>Odocoileinae</taxon>
        <taxon>Rangifer</taxon>
    </lineage>
</organism>
<name>A0ABN8XUB6_RANTA</name>
<dbReference type="Proteomes" id="UP001176941">
    <property type="component" value="Chromosome 1"/>
</dbReference>